<evidence type="ECO:0000256" key="1">
    <source>
        <dbReference type="SAM" id="MobiDB-lite"/>
    </source>
</evidence>
<proteinExistence type="predicted"/>
<feature type="compositionally biased region" description="Basic and acidic residues" evidence="1">
    <location>
        <begin position="1"/>
        <end position="11"/>
    </location>
</feature>
<evidence type="ECO:0000256" key="2">
    <source>
        <dbReference type="SAM" id="Phobius"/>
    </source>
</evidence>
<dbReference type="AlphaFoldDB" id="A0AAD4ZM62"/>
<comment type="caution">
    <text evidence="3">The sequence shown here is derived from an EMBL/GenBank/DDBJ whole genome shotgun (WGS) entry which is preliminary data.</text>
</comment>
<keyword evidence="2" id="KW-0472">Membrane</keyword>
<keyword evidence="2" id="KW-1133">Transmembrane helix</keyword>
<evidence type="ECO:0000313" key="3">
    <source>
        <dbReference type="EMBL" id="KAI5350589.1"/>
    </source>
</evidence>
<gene>
    <name evidence="3" type="ORF">L3X38_003480</name>
</gene>
<feature type="transmembrane region" description="Helical" evidence="2">
    <location>
        <begin position="237"/>
        <end position="268"/>
    </location>
</feature>
<feature type="compositionally biased region" description="Polar residues" evidence="1">
    <location>
        <begin position="58"/>
        <end position="71"/>
    </location>
</feature>
<sequence>MADGSRSRTEVEQLNQNPQERVRNRFHGRPRTLYEQEPQGERTEQVPQQNENSEAENTDQGNETNNINDNYFSAFGSTDVGIQDAYNEDGESGDRARMGGNHNISRNRFYAENSRRVGIINVGNKNYKSSVPLLFERFLDKSPKEKEQQNKNNEAENTDESNETFNINENDFFTIESTDIGIHDAYNEEGGGGVDVHQPRRGQNHNICGNTFYANKGEHVGISKVGNKYNKKSSIPFLLGLLVLLVIASSFLFDVLVCLEFEFFIVYIL</sequence>
<organism evidence="3 4">
    <name type="scientific">Prunus dulcis</name>
    <name type="common">Almond</name>
    <name type="synonym">Amygdalus dulcis</name>
    <dbReference type="NCBI Taxonomy" id="3755"/>
    <lineage>
        <taxon>Eukaryota</taxon>
        <taxon>Viridiplantae</taxon>
        <taxon>Streptophyta</taxon>
        <taxon>Embryophyta</taxon>
        <taxon>Tracheophyta</taxon>
        <taxon>Spermatophyta</taxon>
        <taxon>Magnoliopsida</taxon>
        <taxon>eudicotyledons</taxon>
        <taxon>Gunneridae</taxon>
        <taxon>Pentapetalae</taxon>
        <taxon>rosids</taxon>
        <taxon>fabids</taxon>
        <taxon>Rosales</taxon>
        <taxon>Rosaceae</taxon>
        <taxon>Amygdaloideae</taxon>
        <taxon>Amygdaleae</taxon>
        <taxon>Prunus</taxon>
    </lineage>
</organism>
<name>A0AAD4ZM62_PRUDU</name>
<protein>
    <submittedName>
        <fullName evidence="3">Uncharacterized protein</fullName>
    </submittedName>
</protein>
<feature type="region of interest" description="Disordered" evidence="1">
    <location>
        <begin position="1"/>
        <end position="75"/>
    </location>
</feature>
<evidence type="ECO:0000313" key="4">
    <source>
        <dbReference type="Proteomes" id="UP001054821"/>
    </source>
</evidence>
<accession>A0AAD4ZM62</accession>
<reference evidence="3 4" key="1">
    <citation type="journal article" date="2022" name="G3 (Bethesda)">
        <title>Whole-genome sequence and methylome profiling of the almond [Prunus dulcis (Mill.) D.A. Webb] cultivar 'Nonpareil'.</title>
        <authorList>
            <person name="D'Amico-Willman K.M."/>
            <person name="Ouma W.Z."/>
            <person name="Meulia T."/>
            <person name="Sideli G.M."/>
            <person name="Gradziel T.M."/>
            <person name="Fresnedo-Ramirez J."/>
        </authorList>
    </citation>
    <scope>NUCLEOTIDE SEQUENCE [LARGE SCALE GENOMIC DNA]</scope>
    <source>
        <strain evidence="3">Clone GOH B32 T37-40</strain>
    </source>
</reference>
<dbReference type="EMBL" id="JAJFAZ020000001">
    <property type="protein sequence ID" value="KAI5350589.1"/>
    <property type="molecule type" value="Genomic_DNA"/>
</dbReference>
<dbReference type="Proteomes" id="UP001054821">
    <property type="component" value="Chromosome 1"/>
</dbReference>
<keyword evidence="4" id="KW-1185">Reference proteome</keyword>
<keyword evidence="2" id="KW-0812">Transmembrane</keyword>
<feature type="region of interest" description="Disordered" evidence="1">
    <location>
        <begin position="141"/>
        <end position="163"/>
    </location>
</feature>